<organism evidence="1 2">
    <name type="scientific">Halotia branconii CENA392</name>
    <dbReference type="NCBI Taxonomy" id="1539056"/>
    <lineage>
        <taxon>Bacteria</taxon>
        <taxon>Bacillati</taxon>
        <taxon>Cyanobacteriota</taxon>
        <taxon>Cyanophyceae</taxon>
        <taxon>Nostocales</taxon>
        <taxon>Nodulariaceae</taxon>
        <taxon>Halotia</taxon>
    </lineage>
</organism>
<dbReference type="AlphaFoldDB" id="A0AAJ6NZ13"/>
<keyword evidence="1" id="KW-0614">Plasmid</keyword>
<proteinExistence type="predicted"/>
<gene>
    <name evidence="1" type="ORF">QI031_31120</name>
</gene>
<geneLocation type="plasmid" evidence="1 2">
    <name>unnamed1</name>
</geneLocation>
<dbReference type="Proteomes" id="UP001223520">
    <property type="component" value="Plasmid unnamed1"/>
</dbReference>
<reference evidence="1 2" key="1">
    <citation type="journal article" date="2023" name="Limnol Oceanogr Lett">
        <title>Environmental adaptations by the intertidal Antarctic cyanobacterium Halotia branconii CENA392 as revealed using long-read genome sequencing.</title>
        <authorList>
            <person name="Dextro R.B."/>
            <person name="Delbaje E."/>
            <person name="Freitas P.N.N."/>
            <person name="Geraldes V."/>
            <person name="Pinto E."/>
            <person name="Long P.F."/>
            <person name="Fiore M.F."/>
        </authorList>
    </citation>
    <scope>NUCLEOTIDE SEQUENCE [LARGE SCALE GENOMIC DNA]</scope>
    <source>
        <strain evidence="1 2">CENA392</strain>
        <plasmid evidence="1 2">unnamed1</plasmid>
    </source>
</reference>
<accession>A0AAJ6NZ13</accession>
<keyword evidence="2" id="KW-1185">Reference proteome</keyword>
<dbReference type="EMBL" id="CP124544">
    <property type="protein sequence ID" value="WGV29013.1"/>
    <property type="molecule type" value="Genomic_DNA"/>
</dbReference>
<name>A0AAJ6NZ13_9CYAN</name>
<sequence length="131" mass="15396">MLWKVGDRFCFTVDNSEHNIYYMVESSQSCQELIMLELDVIASINWNPAYGERLREMRGKVSMQMLADEVTEKFGYRVTKQYIQMMEKPFGERASKTVPFLLLRYICASLGRDVQEIFDSPKITKKMTRQS</sequence>
<dbReference type="KEGG" id="hbq:QI031_31120"/>
<dbReference type="RefSeq" id="WP_281486214.1">
    <property type="nucleotide sequence ID" value="NZ_CP124544.1"/>
</dbReference>
<evidence type="ECO:0000313" key="2">
    <source>
        <dbReference type="Proteomes" id="UP001223520"/>
    </source>
</evidence>
<evidence type="ECO:0000313" key="1">
    <source>
        <dbReference type="EMBL" id="WGV29013.1"/>
    </source>
</evidence>
<protein>
    <submittedName>
        <fullName evidence="1">Uncharacterized protein</fullName>
    </submittedName>
</protein>